<proteinExistence type="predicted"/>
<organism evidence="1 2">
    <name type="scientific">Malaciobacter halophilus</name>
    <dbReference type="NCBI Taxonomy" id="197482"/>
    <lineage>
        <taxon>Bacteria</taxon>
        <taxon>Pseudomonadati</taxon>
        <taxon>Campylobacterota</taxon>
        <taxon>Epsilonproteobacteria</taxon>
        <taxon>Campylobacterales</taxon>
        <taxon>Arcobacteraceae</taxon>
        <taxon>Malaciobacter</taxon>
    </lineage>
</organism>
<sequence>MPLRPEIKPIFIFSLLLLLLKKSIVKITATQISKKVLFFSFCSLNALLNYNIIHELLLKDKYALWN</sequence>
<accession>A0A2N1J587</accession>
<keyword evidence="2" id="KW-1185">Reference proteome</keyword>
<dbReference type="Proteomes" id="UP000233248">
    <property type="component" value="Unassembled WGS sequence"/>
</dbReference>
<dbReference type="AlphaFoldDB" id="A0A2N1J587"/>
<comment type="caution">
    <text evidence="1">The sequence shown here is derived from an EMBL/GenBank/DDBJ whole genome shotgun (WGS) entry which is preliminary data.</text>
</comment>
<name>A0A2N1J587_9BACT</name>
<evidence type="ECO:0000313" key="2">
    <source>
        <dbReference type="Proteomes" id="UP000233248"/>
    </source>
</evidence>
<evidence type="ECO:0000313" key="1">
    <source>
        <dbReference type="EMBL" id="PKI81696.1"/>
    </source>
</evidence>
<protein>
    <submittedName>
        <fullName evidence="1">Uncharacterized protein</fullName>
    </submittedName>
</protein>
<reference evidence="1 2" key="1">
    <citation type="submission" date="2017-09" db="EMBL/GenBank/DDBJ databases">
        <title>Genomics of the genus Arcobacter.</title>
        <authorList>
            <person name="Perez-Cataluna A."/>
            <person name="Figueras M.J."/>
            <person name="Salas-Masso N."/>
        </authorList>
    </citation>
    <scope>NUCLEOTIDE SEQUENCE [LARGE SCALE GENOMIC DNA]</scope>
    <source>
        <strain evidence="1 2">DSM 18005</strain>
    </source>
</reference>
<gene>
    <name evidence="1" type="ORF">CP960_03100</name>
</gene>
<dbReference type="EMBL" id="NXIF01000010">
    <property type="protein sequence ID" value="PKI81696.1"/>
    <property type="molecule type" value="Genomic_DNA"/>
</dbReference>